<name>A0A0C2W7N5_AMAMK</name>
<dbReference type="InParanoid" id="A0A0C2W7N5"/>
<dbReference type="Proteomes" id="UP000054549">
    <property type="component" value="Unassembled WGS sequence"/>
</dbReference>
<dbReference type="HOGENOM" id="CLU_1845851_0_0_1"/>
<dbReference type="AlphaFoldDB" id="A0A0C2W7N5"/>
<dbReference type="OrthoDB" id="3052926at2759"/>
<proteinExistence type="predicted"/>
<feature type="region of interest" description="Disordered" evidence="1">
    <location>
        <begin position="1"/>
        <end position="22"/>
    </location>
</feature>
<evidence type="ECO:0000313" key="2">
    <source>
        <dbReference type="EMBL" id="KIL57162.1"/>
    </source>
</evidence>
<keyword evidence="3" id="KW-1185">Reference proteome</keyword>
<evidence type="ECO:0000313" key="3">
    <source>
        <dbReference type="Proteomes" id="UP000054549"/>
    </source>
</evidence>
<reference evidence="2 3" key="1">
    <citation type="submission" date="2014-04" db="EMBL/GenBank/DDBJ databases">
        <title>Evolutionary Origins and Diversification of the Mycorrhizal Mutualists.</title>
        <authorList>
            <consortium name="DOE Joint Genome Institute"/>
            <consortium name="Mycorrhizal Genomics Consortium"/>
            <person name="Kohler A."/>
            <person name="Kuo A."/>
            <person name="Nagy L.G."/>
            <person name="Floudas D."/>
            <person name="Copeland A."/>
            <person name="Barry K.W."/>
            <person name="Cichocki N."/>
            <person name="Veneault-Fourrey C."/>
            <person name="LaButti K."/>
            <person name="Lindquist E.A."/>
            <person name="Lipzen A."/>
            <person name="Lundell T."/>
            <person name="Morin E."/>
            <person name="Murat C."/>
            <person name="Riley R."/>
            <person name="Ohm R."/>
            <person name="Sun H."/>
            <person name="Tunlid A."/>
            <person name="Henrissat B."/>
            <person name="Grigoriev I.V."/>
            <person name="Hibbett D.S."/>
            <person name="Martin F."/>
        </authorList>
    </citation>
    <scope>NUCLEOTIDE SEQUENCE [LARGE SCALE GENOMIC DNA]</scope>
    <source>
        <strain evidence="2 3">Koide BX008</strain>
    </source>
</reference>
<accession>A0A0C2W7N5</accession>
<protein>
    <submittedName>
        <fullName evidence="2">Uncharacterized protein</fullName>
    </submittedName>
</protein>
<organism evidence="2 3">
    <name type="scientific">Amanita muscaria (strain Koide BX008)</name>
    <dbReference type="NCBI Taxonomy" id="946122"/>
    <lineage>
        <taxon>Eukaryota</taxon>
        <taxon>Fungi</taxon>
        <taxon>Dikarya</taxon>
        <taxon>Basidiomycota</taxon>
        <taxon>Agaricomycotina</taxon>
        <taxon>Agaricomycetes</taxon>
        <taxon>Agaricomycetidae</taxon>
        <taxon>Agaricales</taxon>
        <taxon>Pluteineae</taxon>
        <taxon>Amanitaceae</taxon>
        <taxon>Amanita</taxon>
    </lineage>
</organism>
<dbReference type="EMBL" id="KN818380">
    <property type="protein sequence ID" value="KIL57162.1"/>
    <property type="molecule type" value="Genomic_DNA"/>
</dbReference>
<evidence type="ECO:0000256" key="1">
    <source>
        <dbReference type="SAM" id="MobiDB-lite"/>
    </source>
</evidence>
<gene>
    <name evidence="2" type="ORF">M378DRAFT_172072</name>
</gene>
<sequence length="141" mass="16236">MLRDSAQSPEPEKPLTKSATRRPRLYNPDIRLGPIIRLSVFGFPMSSKALVRWANNNQIAPNKTENNRCFLTWQAICRRLPEDCRRWALVTTEEGTLAHCVVIATNDTRKDRKRAKDAETIKAVQDVMDVHTAPKWYVMET</sequence>